<reference evidence="17" key="1">
    <citation type="submission" date="2012-03" db="EMBL/GenBank/DDBJ databases">
        <title>De novo sequencing, assembly and analysis of the genome of the laboratory strain Saccharomyces cerevisiae CEN.PK113-7D, a model for modern industrial biotechnology.</title>
        <authorList>
            <person name="Nijkamp J.F."/>
            <person name="van den Broek M.A."/>
            <person name="Datema E."/>
            <person name="de Kok S."/>
            <person name="Bosman L."/>
            <person name="Luttink M.A."/>
            <person name="Daran-Lapujade P."/>
            <person name="Vongsangnak W."/>
            <person name="Nielsen J."/>
            <person name="Heijne W.H.M."/>
            <person name="Klaassen P."/>
            <person name="Platt D."/>
            <person name="Paddon C.J."/>
            <person name="Koetter P."/>
            <person name="van Ham R.C."/>
            <person name="Reinders M.J.T."/>
            <person name="Pronk J.T."/>
            <person name="de Ridder D."/>
            <person name="Daran J.-M."/>
        </authorList>
    </citation>
    <scope>NUCLEOTIDE SEQUENCE</scope>
    <source>
        <strain evidence="17">CEN.PK113-7D</strain>
    </source>
</reference>
<feature type="region of interest" description="Disordered" evidence="15">
    <location>
        <begin position="127"/>
        <end position="161"/>
    </location>
</feature>
<evidence type="ECO:0000256" key="15">
    <source>
        <dbReference type="SAM" id="MobiDB-lite"/>
    </source>
</evidence>
<dbReference type="GO" id="GO:0003887">
    <property type="term" value="F:DNA-directed DNA polymerase activity"/>
    <property type="evidence" value="ECO:0007669"/>
    <property type="project" value="UniProtKB-UniRule"/>
</dbReference>
<dbReference type="Gene3D" id="3.30.210.10">
    <property type="entry name" value="DNA polymerase, thumb domain"/>
    <property type="match status" value="1"/>
</dbReference>
<keyword evidence="5 14" id="KW-0548">Nucleotidyltransferase</keyword>
<dbReference type="Pfam" id="PF14792">
    <property type="entry name" value="DNA_pol_B_palm"/>
    <property type="match status" value="1"/>
</dbReference>
<keyword evidence="4 14" id="KW-0808">Transferase</keyword>
<dbReference type="Gene3D" id="3.30.460.10">
    <property type="entry name" value="Beta Polymerase, domain 2"/>
    <property type="match status" value="1"/>
</dbReference>
<dbReference type="SMART" id="SM00483">
    <property type="entry name" value="POLXc"/>
    <property type="match status" value="1"/>
</dbReference>
<feature type="active site" description="Nucleophile; Schiff-base intermediate with DNA; for 5'-dRP lyase activity" evidence="13">
    <location>
        <position position="248"/>
    </location>
</feature>
<dbReference type="GO" id="GO:0003677">
    <property type="term" value="F:DNA binding"/>
    <property type="evidence" value="ECO:0007669"/>
    <property type="project" value="UniProtKB-UniRule"/>
</dbReference>
<dbReference type="GO" id="GO:0006284">
    <property type="term" value="P:base-excision repair"/>
    <property type="evidence" value="ECO:0007669"/>
    <property type="project" value="TreeGrafter"/>
</dbReference>
<evidence type="ECO:0000256" key="7">
    <source>
        <dbReference type="ARBA" id="ARBA00022763"/>
    </source>
</evidence>
<evidence type="ECO:0000256" key="6">
    <source>
        <dbReference type="ARBA" id="ARBA00022723"/>
    </source>
</evidence>
<feature type="domain" description="DNA-directed DNA polymerase X" evidence="16">
    <location>
        <begin position="185"/>
        <end position="574"/>
    </location>
</feature>
<dbReference type="Pfam" id="PF14791">
    <property type="entry name" value="DNA_pol_B_thumb"/>
    <property type="match status" value="1"/>
</dbReference>
<dbReference type="SUPFAM" id="SSF81301">
    <property type="entry name" value="Nucleotidyltransferase"/>
    <property type="match status" value="1"/>
</dbReference>
<dbReference type="InterPro" id="IPR027421">
    <property type="entry name" value="DNA_pol_lamdba_lyase_dom_sf"/>
</dbReference>
<keyword evidence="7 14" id="KW-0227">DNA damage</keyword>
<dbReference type="GO" id="GO:0046872">
    <property type="term" value="F:metal ion binding"/>
    <property type="evidence" value="ECO:0007669"/>
    <property type="project" value="UniProtKB-UniRule"/>
</dbReference>
<comment type="catalytic activity">
    <reaction evidence="12 14">
        <text>DNA(n) + a 2'-deoxyribonucleoside 5'-triphosphate = DNA(n+1) + diphosphate</text>
        <dbReference type="Rhea" id="RHEA:22508"/>
        <dbReference type="Rhea" id="RHEA-COMP:17339"/>
        <dbReference type="Rhea" id="RHEA-COMP:17340"/>
        <dbReference type="ChEBI" id="CHEBI:33019"/>
        <dbReference type="ChEBI" id="CHEBI:61560"/>
        <dbReference type="ChEBI" id="CHEBI:173112"/>
        <dbReference type="EC" id="2.7.7.7"/>
    </reaction>
</comment>
<dbReference type="PANTHER" id="PTHR11276:SF42">
    <property type="entry name" value="DNA POLYMERASE BETA"/>
    <property type="match status" value="1"/>
</dbReference>
<dbReference type="FunFam" id="1.10.150.110:FF:000010">
    <property type="entry name" value="DNA polymerase"/>
    <property type="match status" value="1"/>
</dbReference>
<evidence type="ECO:0000259" key="16">
    <source>
        <dbReference type="SMART" id="SM00483"/>
    </source>
</evidence>
<evidence type="ECO:0000313" key="17">
    <source>
        <dbReference type="EMBL" id="EIW11892.1"/>
    </source>
</evidence>
<dbReference type="InterPro" id="IPR002008">
    <property type="entry name" value="DNA_pol_X_beta-like"/>
</dbReference>
<dbReference type="PRINTS" id="PR00869">
    <property type="entry name" value="DNAPOLX"/>
</dbReference>
<comment type="cofactor">
    <cofactor evidence="1">
        <name>Mg(2+)</name>
        <dbReference type="ChEBI" id="CHEBI:18420"/>
    </cofactor>
</comment>
<dbReference type="InterPro" id="IPR019843">
    <property type="entry name" value="DNA_pol-X_BS"/>
</dbReference>
<dbReference type="GO" id="GO:0005634">
    <property type="term" value="C:nucleus"/>
    <property type="evidence" value="ECO:0007669"/>
    <property type="project" value="UniProtKB-SubCell"/>
</dbReference>
<dbReference type="PANTHER" id="PTHR11276">
    <property type="entry name" value="DNA POLYMERASE TYPE-X FAMILY MEMBER"/>
    <property type="match status" value="1"/>
</dbReference>
<evidence type="ECO:0000256" key="13">
    <source>
        <dbReference type="PIRSR" id="PIRSR622312-50"/>
    </source>
</evidence>
<comment type="similarity">
    <text evidence="3 14">Belongs to the DNA polymerase type-X family.</text>
</comment>
<feature type="compositionally biased region" description="Basic and acidic residues" evidence="15">
    <location>
        <begin position="135"/>
        <end position="155"/>
    </location>
</feature>
<protein>
    <recommendedName>
        <fullName evidence="14">DNA polymerase</fullName>
        <ecNumber evidence="14">2.7.7.7</ecNumber>
    </recommendedName>
</protein>
<dbReference type="AlphaFoldDB" id="N1P9A1"/>
<evidence type="ECO:0000256" key="3">
    <source>
        <dbReference type="ARBA" id="ARBA00008323"/>
    </source>
</evidence>
<dbReference type="GO" id="GO:0006303">
    <property type="term" value="P:double-strand break repair via nonhomologous end joining"/>
    <property type="evidence" value="ECO:0007669"/>
    <property type="project" value="TreeGrafter"/>
</dbReference>
<dbReference type="EMBL" id="CM001524">
    <property type="protein sequence ID" value="EIW11892.1"/>
    <property type="molecule type" value="Genomic_DNA"/>
</dbReference>
<comment type="function">
    <text evidence="14">DNA polymerase that functions in several pathways of DNA repair. Involved in base excision repair (BER) responsible for repair of lesions that give rise to abasic (AP) sites in DNA. Also contributes to DNA double-strand break repair by non-homologous end joining and homologous recombination. Has both template-dependent and template-independent (terminal transferase) DNA polymerase activities. Has also a 5'-deoxyribose-5-phosphate lyase (dRP lyase) activity.</text>
</comment>
<sequence>MSLKGKFFAFLPNPNTSSNKFFKSILEKKGATIVSSIQNCLQSSRKEVVILIEDSFVDSDMHLTQKDIFQREAGLNDVDEFLGKIEQSGIQCVKTSCITKWVQNDKFAFQKDDLIKFQPSIIVISDNADDGQSSTDKESEISTDVESERNDDSNNKDMIQASKPLKRLLQGDKGRASLVTDKTKYKNNELIIGALKRLTKKYEIEGEKFRARSYRLAKQSMENCDFNVRSGEEAHTKLRNIGPSIAKKIQVILDTGVLPGLNDSVGLEDKLKYFKNCYGIGSEIAKRWNLLNFESFCVAAKKDPEEFVSDWTILFGWSYYDDWLCKMSRNECFTHLKKVQKALRGIDPECQVELQGSYNRGYSKCGDIDLLFFKPFCNDTTELAKIMETLCIKLYKDGYIHCFLQLTPNLEKLFLKRIVERFRTAKIVGYGERKRWYSSEIIKKFFMGVKLSPRELEELKEMKNDEGTLLIEEEEEEETKLKPIDQYMSLNAKDGNYCRRLDFFCCKWDELGAGRIHYTGSKEYNRWIRILAAQKGFKLTQHGLFRNNILLESFNERRIFELLNLKYAEPEHRNIEWEKKLHKGIKRGA</sequence>
<dbReference type="OrthoDB" id="205514at2759"/>
<proteinExistence type="inferred from homology"/>
<dbReference type="Pfam" id="PF14716">
    <property type="entry name" value="HHH_8"/>
    <property type="match status" value="1"/>
</dbReference>
<dbReference type="PRINTS" id="PR00870">
    <property type="entry name" value="DNAPOLXBETA"/>
</dbReference>
<keyword evidence="11 14" id="KW-0539">Nucleus</keyword>
<organism evidence="17">
    <name type="scientific">Saccharomyces cerevisiae (strain CEN.PK113-7D)</name>
    <name type="common">Baker's yeast</name>
    <dbReference type="NCBI Taxonomy" id="889517"/>
    <lineage>
        <taxon>Eukaryota</taxon>
        <taxon>Fungi</taxon>
        <taxon>Dikarya</taxon>
        <taxon>Ascomycota</taxon>
        <taxon>Saccharomycotina</taxon>
        <taxon>Saccharomycetes</taxon>
        <taxon>Saccharomycetales</taxon>
        <taxon>Saccharomycetaceae</taxon>
        <taxon>Saccharomyces</taxon>
    </lineage>
</organism>
<comment type="subcellular location">
    <subcellularLocation>
        <location evidence="2 14">Nucleus</location>
    </subcellularLocation>
</comment>
<dbReference type="Gene3D" id="1.10.150.110">
    <property type="entry name" value="DNA polymerase beta, N-terminal domain-like"/>
    <property type="match status" value="1"/>
</dbReference>
<dbReference type="SUPFAM" id="SSF47802">
    <property type="entry name" value="DNA polymerase beta, N-terminal domain-like"/>
    <property type="match status" value="1"/>
</dbReference>
<dbReference type="EC" id="2.7.7.7" evidence="14"/>
<dbReference type="CDD" id="cd00141">
    <property type="entry name" value="NT_POLXc"/>
    <property type="match status" value="1"/>
</dbReference>
<evidence type="ECO:0000256" key="12">
    <source>
        <dbReference type="ARBA" id="ARBA00049244"/>
    </source>
</evidence>
<evidence type="ECO:0000256" key="1">
    <source>
        <dbReference type="ARBA" id="ARBA00001946"/>
    </source>
</evidence>
<dbReference type="InterPro" id="IPR043519">
    <property type="entry name" value="NT_sf"/>
</dbReference>
<dbReference type="HOGENOM" id="CLU_008698_3_1_1"/>
<gene>
    <name evidence="17" type="ORF">CENPK1137D_4510</name>
</gene>
<evidence type="ECO:0000256" key="10">
    <source>
        <dbReference type="ARBA" id="ARBA00023204"/>
    </source>
</evidence>
<dbReference type="InterPro" id="IPR002054">
    <property type="entry name" value="DNA-dir_DNA_pol_X"/>
</dbReference>
<keyword evidence="10 14" id="KW-0234">DNA repair</keyword>
<evidence type="ECO:0000256" key="4">
    <source>
        <dbReference type="ARBA" id="ARBA00022679"/>
    </source>
</evidence>
<keyword evidence="9 14" id="KW-0239">DNA-directed DNA polymerase</keyword>
<dbReference type="InterPro" id="IPR037160">
    <property type="entry name" value="DNA_Pol_thumb_sf"/>
</dbReference>
<evidence type="ECO:0000256" key="8">
    <source>
        <dbReference type="ARBA" id="ARBA00022842"/>
    </source>
</evidence>
<dbReference type="PROSITE" id="PS00522">
    <property type="entry name" value="DNA_POLYMERASE_X"/>
    <property type="match status" value="1"/>
</dbReference>
<dbReference type="InterPro" id="IPR010996">
    <property type="entry name" value="HHH_MUS81"/>
</dbReference>
<dbReference type="Proteomes" id="UP000013192">
    <property type="component" value="Chromosome III"/>
</dbReference>
<dbReference type="InterPro" id="IPR028207">
    <property type="entry name" value="DNA_pol_B_palm_palm"/>
</dbReference>
<evidence type="ECO:0000256" key="14">
    <source>
        <dbReference type="RuleBase" id="RU366014"/>
    </source>
</evidence>
<evidence type="ECO:0000256" key="9">
    <source>
        <dbReference type="ARBA" id="ARBA00022932"/>
    </source>
</evidence>
<keyword evidence="8" id="KW-0460">Magnesium</keyword>
<evidence type="ECO:0000256" key="11">
    <source>
        <dbReference type="ARBA" id="ARBA00023242"/>
    </source>
</evidence>
<dbReference type="InterPro" id="IPR022312">
    <property type="entry name" value="DNA_pol_X"/>
</dbReference>
<evidence type="ECO:0000256" key="2">
    <source>
        <dbReference type="ARBA" id="ARBA00004123"/>
    </source>
</evidence>
<dbReference type="InterPro" id="IPR029398">
    <property type="entry name" value="PolB_thumb"/>
</dbReference>
<accession>N1P9A1</accession>
<name>N1P9A1_YEASC</name>
<keyword evidence="6" id="KW-0479">Metal-binding</keyword>
<evidence type="ECO:0000256" key="5">
    <source>
        <dbReference type="ARBA" id="ARBA00022695"/>
    </source>
</evidence>